<dbReference type="GO" id="GO:0045454">
    <property type="term" value="P:cell redox homeostasis"/>
    <property type="evidence" value="ECO:0007669"/>
    <property type="project" value="TreeGrafter"/>
</dbReference>
<dbReference type="Proteomes" id="UP000321196">
    <property type="component" value="Unassembled WGS sequence"/>
</dbReference>
<comment type="caution">
    <text evidence="2">The sequence shown here is derived from an EMBL/GenBank/DDBJ whole genome shotgun (WGS) entry which is preliminary data.</text>
</comment>
<dbReference type="OrthoDB" id="8991911at2"/>
<organism evidence="2 3">
    <name type="scientific">Microbacterium mitrae</name>
    <dbReference type="NCBI Taxonomy" id="664640"/>
    <lineage>
        <taxon>Bacteria</taxon>
        <taxon>Bacillati</taxon>
        <taxon>Actinomycetota</taxon>
        <taxon>Actinomycetes</taxon>
        <taxon>Micrococcales</taxon>
        <taxon>Microbacteriaceae</taxon>
        <taxon>Microbacterium</taxon>
    </lineage>
</organism>
<name>A0A5C8HR00_9MICO</name>
<evidence type="ECO:0000313" key="2">
    <source>
        <dbReference type="EMBL" id="TXK06546.1"/>
    </source>
</evidence>
<dbReference type="Pfam" id="PF00462">
    <property type="entry name" value="Glutaredoxin"/>
    <property type="match status" value="1"/>
</dbReference>
<dbReference type="PANTHER" id="PTHR34386">
    <property type="entry name" value="GLUTAREDOXIN"/>
    <property type="match status" value="1"/>
</dbReference>
<reference evidence="2 3" key="1">
    <citation type="submission" date="2019-08" db="EMBL/GenBank/DDBJ databases">
        <authorList>
            <person name="Dong K."/>
        </authorList>
    </citation>
    <scope>NUCLEOTIDE SEQUENCE [LARGE SCALE GENOMIC DNA]</scope>
    <source>
        <strain evidence="2 3">M4-8</strain>
    </source>
</reference>
<protein>
    <submittedName>
        <fullName evidence="2">NrdH-redoxin</fullName>
    </submittedName>
</protein>
<keyword evidence="3" id="KW-1185">Reference proteome</keyword>
<dbReference type="InterPro" id="IPR036249">
    <property type="entry name" value="Thioredoxin-like_sf"/>
</dbReference>
<accession>A0A5C8HR00</accession>
<dbReference type="GO" id="GO:0009055">
    <property type="term" value="F:electron transfer activity"/>
    <property type="evidence" value="ECO:0007669"/>
    <property type="project" value="TreeGrafter"/>
</dbReference>
<sequence length="87" mass="9562">MTTPAADTITMFGAEWCGDCRRTKKQLDGLGIAYTYVDLEAEPAAAEVAREISGRMNIPVVVYPDATHHVEPSNDDVEQKLRALNLI</sequence>
<proteinExistence type="predicted"/>
<evidence type="ECO:0000259" key="1">
    <source>
        <dbReference type="Pfam" id="PF00462"/>
    </source>
</evidence>
<feature type="domain" description="Glutaredoxin" evidence="1">
    <location>
        <begin position="9"/>
        <end position="63"/>
    </location>
</feature>
<dbReference type="Gene3D" id="3.40.30.10">
    <property type="entry name" value="Glutaredoxin"/>
    <property type="match status" value="1"/>
</dbReference>
<dbReference type="CDD" id="cd02976">
    <property type="entry name" value="NrdH"/>
    <property type="match status" value="1"/>
</dbReference>
<gene>
    <name evidence="2" type="ORF">FVP60_06270</name>
</gene>
<dbReference type="InterPro" id="IPR051548">
    <property type="entry name" value="Grx-like_ET"/>
</dbReference>
<evidence type="ECO:0000313" key="3">
    <source>
        <dbReference type="Proteomes" id="UP000321196"/>
    </source>
</evidence>
<dbReference type="RefSeq" id="WP_147825351.1">
    <property type="nucleotide sequence ID" value="NZ_BAAARG010000001.1"/>
</dbReference>
<dbReference type="PANTHER" id="PTHR34386:SF1">
    <property type="entry name" value="GLUTAREDOXIN-LIKE PROTEIN NRDH"/>
    <property type="match status" value="1"/>
</dbReference>
<dbReference type="EMBL" id="VRSW01000001">
    <property type="protein sequence ID" value="TXK06546.1"/>
    <property type="molecule type" value="Genomic_DNA"/>
</dbReference>
<dbReference type="InterPro" id="IPR002109">
    <property type="entry name" value="Glutaredoxin"/>
</dbReference>
<dbReference type="AlphaFoldDB" id="A0A5C8HR00"/>
<dbReference type="PROSITE" id="PS51354">
    <property type="entry name" value="GLUTAREDOXIN_2"/>
    <property type="match status" value="1"/>
</dbReference>
<dbReference type="SUPFAM" id="SSF52833">
    <property type="entry name" value="Thioredoxin-like"/>
    <property type="match status" value="1"/>
</dbReference>